<feature type="compositionally biased region" description="Basic and acidic residues" evidence="2">
    <location>
        <begin position="51"/>
        <end position="65"/>
    </location>
</feature>
<feature type="region of interest" description="Disordered" evidence="2">
    <location>
        <begin position="42"/>
        <end position="136"/>
    </location>
</feature>
<dbReference type="Proteomes" id="UP000318199">
    <property type="component" value="Unassembled WGS sequence"/>
</dbReference>
<feature type="compositionally biased region" description="Polar residues" evidence="2">
    <location>
        <begin position="126"/>
        <end position="136"/>
    </location>
</feature>
<sequence>MAAARATLAAWQERIDRSDRQLAPLRQEVHVALRRWVAALDTASLQPGLSRGDRGQLGELIREATAELGDEEEEGDAGPPAANAPAPPPNLTSDDDEPWRAAGEAAAAERERRAAHRRAASKQKQHTQATTEASQSLRDVYRKLASALHPDREPDLQERERKTVLMQHANQAYAANNLLALLEMQLQAEQIDMERLASLDQRRLAHYITVLQEQLAELQQETRKLETWFRAAMGASPGSGMPARKADRMITAEAQRLRGDLELLAQQTKLLRDPEETKEWLRALRQSSP</sequence>
<dbReference type="EMBL" id="VOBQ01000011">
    <property type="protein sequence ID" value="TWO70795.1"/>
    <property type="molecule type" value="Genomic_DNA"/>
</dbReference>
<dbReference type="AlphaFoldDB" id="A0A562ZR66"/>
<dbReference type="SUPFAM" id="SSF46565">
    <property type="entry name" value="Chaperone J-domain"/>
    <property type="match status" value="1"/>
</dbReference>
<keyword evidence="4" id="KW-1185">Reference proteome</keyword>
<organism evidence="3 4">
    <name type="scientific">Caenimonas sedimenti</name>
    <dbReference type="NCBI Taxonomy" id="2596921"/>
    <lineage>
        <taxon>Bacteria</taxon>
        <taxon>Pseudomonadati</taxon>
        <taxon>Pseudomonadota</taxon>
        <taxon>Betaproteobacteria</taxon>
        <taxon>Burkholderiales</taxon>
        <taxon>Comamonadaceae</taxon>
        <taxon>Caenimonas</taxon>
    </lineage>
</organism>
<evidence type="ECO:0000313" key="3">
    <source>
        <dbReference type="EMBL" id="TWO70795.1"/>
    </source>
</evidence>
<keyword evidence="1" id="KW-0175">Coiled coil</keyword>
<evidence type="ECO:0000313" key="4">
    <source>
        <dbReference type="Proteomes" id="UP000318199"/>
    </source>
</evidence>
<evidence type="ECO:0008006" key="5">
    <source>
        <dbReference type="Google" id="ProtNLM"/>
    </source>
</evidence>
<feature type="coiled-coil region" evidence="1">
    <location>
        <begin position="179"/>
        <end position="228"/>
    </location>
</feature>
<comment type="caution">
    <text evidence="3">The sequence shown here is derived from an EMBL/GenBank/DDBJ whole genome shotgun (WGS) entry which is preliminary data.</text>
</comment>
<reference evidence="3 4" key="1">
    <citation type="submission" date="2019-07" db="EMBL/GenBank/DDBJ databases">
        <title>Caenimonas sedimenti sp. nov., isolated from activated sludge.</title>
        <authorList>
            <person name="Xu J."/>
        </authorList>
    </citation>
    <scope>NUCLEOTIDE SEQUENCE [LARGE SCALE GENOMIC DNA]</scope>
    <source>
        <strain evidence="3 4">HX-9-20</strain>
    </source>
</reference>
<evidence type="ECO:0000256" key="2">
    <source>
        <dbReference type="SAM" id="MobiDB-lite"/>
    </source>
</evidence>
<evidence type="ECO:0000256" key="1">
    <source>
        <dbReference type="SAM" id="Coils"/>
    </source>
</evidence>
<feature type="compositionally biased region" description="Basic residues" evidence="2">
    <location>
        <begin position="113"/>
        <end position="125"/>
    </location>
</feature>
<name>A0A562ZR66_9BURK</name>
<accession>A0A562ZR66</accession>
<proteinExistence type="predicted"/>
<protein>
    <recommendedName>
        <fullName evidence="5">J domain-containing protein</fullName>
    </recommendedName>
</protein>
<dbReference type="InterPro" id="IPR036869">
    <property type="entry name" value="J_dom_sf"/>
</dbReference>
<gene>
    <name evidence="3" type="ORF">FN976_14725</name>
</gene>